<comment type="caution">
    <text evidence="1">The sequence shown here is derived from an EMBL/GenBank/DDBJ whole genome shotgun (WGS) entry which is preliminary data.</text>
</comment>
<name>A0A8J8PGD0_9ARCH</name>
<dbReference type="Gene3D" id="3.40.630.30">
    <property type="match status" value="1"/>
</dbReference>
<protein>
    <recommendedName>
        <fullName evidence="3">N-acetyltransferase domain-containing protein</fullName>
    </recommendedName>
</protein>
<gene>
    <name evidence="1" type="ORF">A3207_07205</name>
</gene>
<evidence type="ECO:0000313" key="2">
    <source>
        <dbReference type="Proteomes" id="UP000752814"/>
    </source>
</evidence>
<dbReference type="InterPro" id="IPR016181">
    <property type="entry name" value="Acyl_CoA_acyltransferase"/>
</dbReference>
<accession>A0A8J8PGD0</accession>
<sequence>MSDKTINEEIFVRPYRLGDEEKIVPFLEMYMGWRAPRGVVPTEHWKWKYLDNPVSKAAVCIAECNNNLISAAASIPSEIILRGKPTLSAQGTDLCTSPEFRGKGLISRVSDCRDSIKEDLGVKLDYGFPNKASSYVSLEKRGFEIVPLKFIQFRCVIDLDEFFQGSVGKAKRIAYSAIKSMRKVSSSPDIEIEEIMEFGKEFQEFFEKCSKNFDLIAARRPGNLNWRYLDPRAGQFKAFCARRNKELVGYIIIGRRGNDASIADLLISPKDTKALDSLIVKAIQYATETEACSLLCLLPNEHPYGRRMSAAGFLVEERYTGDIKMSMIWKGPDLDDNIKKMLKNEYIKCHITLGDTDWI</sequence>
<dbReference type="SUPFAM" id="SSF55729">
    <property type="entry name" value="Acyl-CoA N-acyltransferases (Nat)"/>
    <property type="match status" value="1"/>
</dbReference>
<organism evidence="1 2">
    <name type="scientific">Candidatus Methanomassiliicoccus intestinalis</name>
    <dbReference type="NCBI Taxonomy" id="1406512"/>
    <lineage>
        <taxon>Archaea</taxon>
        <taxon>Methanobacteriati</taxon>
        <taxon>Thermoplasmatota</taxon>
        <taxon>Thermoplasmata</taxon>
        <taxon>Methanomassiliicoccales</taxon>
        <taxon>Methanomassiliicoccaceae</taxon>
        <taxon>Methanomassiliicoccus</taxon>
    </lineage>
</organism>
<evidence type="ECO:0008006" key="3">
    <source>
        <dbReference type="Google" id="ProtNLM"/>
    </source>
</evidence>
<dbReference type="EMBL" id="LVVT01000007">
    <property type="protein sequence ID" value="TQS84093.1"/>
    <property type="molecule type" value="Genomic_DNA"/>
</dbReference>
<reference evidence="1" key="1">
    <citation type="submission" date="2016-03" db="EMBL/GenBank/DDBJ databases">
        <authorList>
            <person name="Borrel G."/>
            <person name="Mccann A."/>
            <person name="O'Toole P.W."/>
        </authorList>
    </citation>
    <scope>NUCLEOTIDE SEQUENCE</scope>
    <source>
        <strain evidence="1">183</strain>
    </source>
</reference>
<evidence type="ECO:0000313" key="1">
    <source>
        <dbReference type="EMBL" id="TQS84093.1"/>
    </source>
</evidence>
<dbReference type="RefSeq" id="WP_400256531.1">
    <property type="nucleotide sequence ID" value="NZ_CAYAYE010000028.1"/>
</dbReference>
<dbReference type="Pfam" id="PF13527">
    <property type="entry name" value="Acetyltransf_9"/>
    <property type="match status" value="1"/>
</dbReference>
<dbReference type="Proteomes" id="UP000752814">
    <property type="component" value="Unassembled WGS sequence"/>
</dbReference>
<dbReference type="AlphaFoldDB" id="A0A8J8PGD0"/>
<proteinExistence type="predicted"/>